<proteinExistence type="predicted"/>
<feature type="region of interest" description="Disordered" evidence="1">
    <location>
        <begin position="1"/>
        <end position="22"/>
    </location>
</feature>
<evidence type="ECO:0000313" key="2">
    <source>
        <dbReference type="EMBL" id="GAA4669789.1"/>
    </source>
</evidence>
<keyword evidence="3" id="KW-1185">Reference proteome</keyword>
<reference evidence="3" key="1">
    <citation type="journal article" date="2019" name="Int. J. Syst. Evol. Microbiol.">
        <title>The Global Catalogue of Microorganisms (GCM) 10K type strain sequencing project: providing services to taxonomists for standard genome sequencing and annotation.</title>
        <authorList>
            <consortium name="The Broad Institute Genomics Platform"/>
            <consortium name="The Broad Institute Genome Sequencing Center for Infectious Disease"/>
            <person name="Wu L."/>
            <person name="Ma J."/>
        </authorList>
    </citation>
    <scope>NUCLEOTIDE SEQUENCE [LARGE SCALE GENOMIC DNA]</scope>
    <source>
        <strain evidence="3">JCM 18127</strain>
    </source>
</reference>
<dbReference type="EMBL" id="BAABIM010000001">
    <property type="protein sequence ID" value="GAA4669789.1"/>
    <property type="molecule type" value="Genomic_DNA"/>
</dbReference>
<dbReference type="InterPro" id="IPR021373">
    <property type="entry name" value="DUF2993"/>
</dbReference>
<comment type="caution">
    <text evidence="2">The sequence shown here is derived from an EMBL/GenBank/DDBJ whole genome shotgun (WGS) entry which is preliminary data.</text>
</comment>
<accession>A0ABP8VTA2</accession>
<evidence type="ECO:0000256" key="1">
    <source>
        <dbReference type="SAM" id="MobiDB-lite"/>
    </source>
</evidence>
<feature type="region of interest" description="Disordered" evidence="1">
    <location>
        <begin position="162"/>
        <end position="193"/>
    </location>
</feature>
<sequence>MVALVEEGEGGGGVSEQDEGLGAPVPGGERFLVVGLGGGVFLEEGGELGDGGVERGCVGGGELGDDGGQAGVLEAVLAGAGADEPHVAGCRGFVEAGLVGCGVGFDGLGLGDLEDPGRSLGEGVTDGGVDELDLLGGQLTRHAGDPSCDPCGAFEVLDAGPHQRDSHDLGRAADRATGEGRPHLDRRNVGADDETRTRDIDLGKVALYQLSYIRSAGSQYRTACAVAEPLLGGGWEGGGVKKLGIVLAVLLVLALAVDRGGAWVAGRLAGEALQSSQDLPERPDVTVRGFPFLTQLARQRFGEVDVSGSNVPLGGSGVSLRTIDVDLRGVERVGERVSAERARAVAVIGYDELSAALGDGVTLGFLPEEAGGEEGGRLGVEVRVARPVELTVRGTVGVRLRDDVLVLDGVRLDDGGDSGVLAAAQELVSLRLPLAEVPFSVRVDDVSLTEAGVRLALRGSDLRYDVAAFD</sequence>
<organism evidence="2 3">
    <name type="scientific">Nocardioides nanhaiensis</name>
    <dbReference type="NCBI Taxonomy" id="1476871"/>
    <lineage>
        <taxon>Bacteria</taxon>
        <taxon>Bacillati</taxon>
        <taxon>Actinomycetota</taxon>
        <taxon>Actinomycetes</taxon>
        <taxon>Propionibacteriales</taxon>
        <taxon>Nocardioidaceae</taxon>
        <taxon>Nocardioides</taxon>
    </lineage>
</organism>
<evidence type="ECO:0000313" key="3">
    <source>
        <dbReference type="Proteomes" id="UP001500621"/>
    </source>
</evidence>
<dbReference type="Pfam" id="PF11209">
    <property type="entry name" value="LmeA"/>
    <property type="match status" value="1"/>
</dbReference>
<name>A0ABP8VTA2_9ACTN</name>
<evidence type="ECO:0008006" key="4">
    <source>
        <dbReference type="Google" id="ProtNLM"/>
    </source>
</evidence>
<gene>
    <name evidence="2" type="ORF">GCM10023226_02820</name>
</gene>
<dbReference type="Proteomes" id="UP001500621">
    <property type="component" value="Unassembled WGS sequence"/>
</dbReference>
<protein>
    <recommendedName>
        <fullName evidence="4">DUF2993 domain-containing protein</fullName>
    </recommendedName>
</protein>